<organism evidence="1 2">
    <name type="scientific">Pyxicephalus adspersus</name>
    <name type="common">African bullfrog</name>
    <dbReference type="NCBI Taxonomy" id="30357"/>
    <lineage>
        <taxon>Eukaryota</taxon>
        <taxon>Metazoa</taxon>
        <taxon>Chordata</taxon>
        <taxon>Craniata</taxon>
        <taxon>Vertebrata</taxon>
        <taxon>Euteleostomi</taxon>
        <taxon>Amphibia</taxon>
        <taxon>Batrachia</taxon>
        <taxon>Anura</taxon>
        <taxon>Neobatrachia</taxon>
        <taxon>Ranoidea</taxon>
        <taxon>Pyxicephalidae</taxon>
        <taxon>Pyxicephalinae</taxon>
        <taxon>Pyxicephalus</taxon>
    </lineage>
</organism>
<reference evidence="1" key="1">
    <citation type="thesis" date="2020" institute="ProQuest LLC" country="789 East Eisenhower Parkway, Ann Arbor, MI, USA">
        <title>Comparative Genomics and Chromosome Evolution.</title>
        <authorList>
            <person name="Mudd A.B."/>
        </authorList>
    </citation>
    <scope>NUCLEOTIDE SEQUENCE</scope>
    <source>
        <strain evidence="1">1538</strain>
        <tissue evidence="1">Blood</tissue>
    </source>
</reference>
<keyword evidence="2" id="KW-1185">Reference proteome</keyword>
<sequence length="87" mass="10129">MEQFVFVWYIIQTTHTSPARANNIIPIENVCRVINHLLPACALLLLMMSLTMCQKLIKTEWDIYRRLAEVYRSTEPSLGDEMILFIG</sequence>
<dbReference type="Proteomes" id="UP001181693">
    <property type="component" value="Unassembled WGS sequence"/>
</dbReference>
<comment type="caution">
    <text evidence="1">The sequence shown here is derived from an EMBL/GenBank/DDBJ whole genome shotgun (WGS) entry which is preliminary data.</text>
</comment>
<proteinExistence type="predicted"/>
<protein>
    <submittedName>
        <fullName evidence="1">Uncharacterized protein</fullName>
    </submittedName>
</protein>
<name>A0AAV3A014_PYXAD</name>
<dbReference type="EMBL" id="DYDO01000010">
    <property type="protein sequence ID" value="DBA17616.1"/>
    <property type="molecule type" value="Genomic_DNA"/>
</dbReference>
<evidence type="ECO:0000313" key="2">
    <source>
        <dbReference type="Proteomes" id="UP001181693"/>
    </source>
</evidence>
<evidence type="ECO:0000313" key="1">
    <source>
        <dbReference type="EMBL" id="DBA17616.1"/>
    </source>
</evidence>
<accession>A0AAV3A014</accession>
<gene>
    <name evidence="1" type="ORF">GDO54_003036</name>
</gene>
<dbReference type="AlphaFoldDB" id="A0AAV3A014"/>